<feature type="region of interest" description="Disordered" evidence="1">
    <location>
        <begin position="101"/>
        <end position="124"/>
    </location>
</feature>
<evidence type="ECO:0000313" key="3">
    <source>
        <dbReference type="Proteomes" id="UP000602004"/>
    </source>
</evidence>
<accession>A0ABQ1NBT2</accession>
<feature type="compositionally biased region" description="Polar residues" evidence="1">
    <location>
        <begin position="105"/>
        <end position="124"/>
    </location>
</feature>
<dbReference type="EMBL" id="BMHL01000018">
    <property type="protein sequence ID" value="GGC68777.1"/>
    <property type="molecule type" value="Genomic_DNA"/>
</dbReference>
<gene>
    <name evidence="2" type="ORF">GCM10011400_65860</name>
</gene>
<keyword evidence="3" id="KW-1185">Reference proteome</keyword>
<evidence type="ECO:0008006" key="4">
    <source>
        <dbReference type="Google" id="ProtNLM"/>
    </source>
</evidence>
<name>A0ABQ1NBT2_9BURK</name>
<sequence>MYVLKTVARYPGNSWGQFNASTQMLPLRRLRLCVTASGKPAARTARRVKSRSTHFLNANDLHLPENWLIITSMPSAVRKNLKHAVTHIRRHRLSVARNMWRPATRPSSGQAGATHWTVSIQEQR</sequence>
<evidence type="ECO:0000256" key="1">
    <source>
        <dbReference type="SAM" id="MobiDB-lite"/>
    </source>
</evidence>
<comment type="caution">
    <text evidence="2">The sequence shown here is derived from an EMBL/GenBank/DDBJ whole genome shotgun (WGS) entry which is preliminary data.</text>
</comment>
<evidence type="ECO:0000313" key="2">
    <source>
        <dbReference type="EMBL" id="GGC68777.1"/>
    </source>
</evidence>
<dbReference type="Proteomes" id="UP000602004">
    <property type="component" value="Unassembled WGS sequence"/>
</dbReference>
<organism evidence="2 3">
    <name type="scientific">Paraburkholderia caffeinilytica</name>
    <dbReference type="NCBI Taxonomy" id="1761016"/>
    <lineage>
        <taxon>Bacteria</taxon>
        <taxon>Pseudomonadati</taxon>
        <taxon>Pseudomonadota</taxon>
        <taxon>Betaproteobacteria</taxon>
        <taxon>Burkholderiales</taxon>
        <taxon>Burkholderiaceae</taxon>
        <taxon>Paraburkholderia</taxon>
    </lineage>
</organism>
<protein>
    <recommendedName>
        <fullName evidence="4">Transposase</fullName>
    </recommendedName>
</protein>
<reference evidence="3" key="1">
    <citation type="journal article" date="2019" name="Int. J. Syst. Evol. Microbiol.">
        <title>The Global Catalogue of Microorganisms (GCM) 10K type strain sequencing project: providing services to taxonomists for standard genome sequencing and annotation.</title>
        <authorList>
            <consortium name="The Broad Institute Genomics Platform"/>
            <consortium name="The Broad Institute Genome Sequencing Center for Infectious Disease"/>
            <person name="Wu L."/>
            <person name="Ma J."/>
        </authorList>
    </citation>
    <scope>NUCLEOTIDE SEQUENCE [LARGE SCALE GENOMIC DNA]</scope>
    <source>
        <strain evidence="3">CGMCC 1.15103</strain>
    </source>
</reference>
<proteinExistence type="predicted"/>